<reference evidence="6" key="2">
    <citation type="submission" date="2020-10" db="EMBL/GenBank/DDBJ databases">
        <title>Mucilaginibacter sp. nov., isolated from soil.</title>
        <authorList>
            <person name="Jeon C.O."/>
        </authorList>
    </citation>
    <scope>NUCLEOTIDE SEQUENCE</scope>
    <source>
        <strain evidence="6">R11</strain>
    </source>
</reference>
<comment type="caution">
    <text evidence="6">The sequence shown here is derived from an EMBL/GenBank/DDBJ whole genome shotgun (WGS) entry which is preliminary data.</text>
</comment>
<evidence type="ECO:0000313" key="6">
    <source>
        <dbReference type="EMBL" id="NCD69818.1"/>
    </source>
</evidence>
<feature type="domain" description="Glycosyltransferase 2-like" evidence="5">
    <location>
        <begin position="28"/>
        <end position="195"/>
    </location>
</feature>
<dbReference type="Gene3D" id="3.90.550.10">
    <property type="entry name" value="Spore Coat Polysaccharide Biosynthesis Protein SpsA, Chain A"/>
    <property type="match status" value="1"/>
</dbReference>
<sequence length="353" mass="40493">MAYLLGWQNKLNSYKSAEELPQTAIPVSVIISARNEFENLGKYLPGILEQKHPEFEVVVINDCSQDGTADLLEEFETKYPHLKIVNVTESRKFKTGKKFALTMGIKAAKYPNLLFTDADCEPLSENWVSRMAAHFENTETEIILGYSPYYKKRGLLNSLIRFETIKTAINYLSSALKGDPYMGVGRNMAYRKELFFSAKGFASHMHILSGDDDLFVNQNATKYNTVVEASPESFVFSEPKTSFGSWFRQKKRHMGAGKLYKGKHKRRLSLDAITGFLFYALFFACLAFKPALFIAFILFVLRWVAQILVYRKQFTTLRGKDFVWYMPIADALYYLYVNVFGLVGSLIKTNQWK</sequence>
<dbReference type="SUPFAM" id="SSF53448">
    <property type="entry name" value="Nucleotide-diphospho-sugar transferases"/>
    <property type="match status" value="1"/>
</dbReference>
<dbReference type="PANTHER" id="PTHR43630:SF1">
    <property type="entry name" value="POLY-BETA-1,6-N-ACETYL-D-GLUCOSAMINE SYNTHASE"/>
    <property type="match status" value="1"/>
</dbReference>
<protein>
    <submittedName>
        <fullName evidence="6">Glycosyltransferase</fullName>
    </submittedName>
</protein>
<evidence type="ECO:0000259" key="5">
    <source>
        <dbReference type="Pfam" id="PF00535"/>
    </source>
</evidence>
<gene>
    <name evidence="6" type="ORF">GSY63_10670</name>
</gene>
<dbReference type="InterPro" id="IPR029044">
    <property type="entry name" value="Nucleotide-diphossugar_trans"/>
</dbReference>
<evidence type="ECO:0000256" key="1">
    <source>
        <dbReference type="ARBA" id="ARBA00006739"/>
    </source>
</evidence>
<keyword evidence="4" id="KW-1133">Transmembrane helix</keyword>
<organism evidence="6 7">
    <name type="scientific">Mucilaginibacter agri</name>
    <dbReference type="NCBI Taxonomy" id="2695265"/>
    <lineage>
        <taxon>Bacteria</taxon>
        <taxon>Pseudomonadati</taxon>
        <taxon>Bacteroidota</taxon>
        <taxon>Sphingobacteriia</taxon>
        <taxon>Sphingobacteriales</taxon>
        <taxon>Sphingobacteriaceae</taxon>
        <taxon>Mucilaginibacter</taxon>
    </lineage>
</organism>
<evidence type="ECO:0000256" key="3">
    <source>
        <dbReference type="ARBA" id="ARBA00022679"/>
    </source>
</evidence>
<keyword evidence="7" id="KW-1185">Reference proteome</keyword>
<evidence type="ECO:0000313" key="7">
    <source>
        <dbReference type="Proteomes" id="UP000638732"/>
    </source>
</evidence>
<dbReference type="EMBL" id="WWEO01000042">
    <property type="protein sequence ID" value="NCD69818.1"/>
    <property type="molecule type" value="Genomic_DNA"/>
</dbReference>
<dbReference type="InterPro" id="IPR001173">
    <property type="entry name" value="Glyco_trans_2-like"/>
</dbReference>
<dbReference type="GO" id="GO:0016757">
    <property type="term" value="F:glycosyltransferase activity"/>
    <property type="evidence" value="ECO:0007669"/>
    <property type="project" value="UniProtKB-KW"/>
</dbReference>
<accession>A0A966DS67</accession>
<proteinExistence type="inferred from homology"/>
<evidence type="ECO:0000256" key="2">
    <source>
        <dbReference type="ARBA" id="ARBA00022676"/>
    </source>
</evidence>
<keyword evidence="4" id="KW-0472">Membrane</keyword>
<keyword evidence="2" id="KW-0328">Glycosyltransferase</keyword>
<keyword evidence="4" id="KW-0812">Transmembrane</keyword>
<dbReference type="Pfam" id="PF00535">
    <property type="entry name" value="Glycos_transf_2"/>
    <property type="match status" value="1"/>
</dbReference>
<dbReference type="PANTHER" id="PTHR43630">
    <property type="entry name" value="POLY-BETA-1,6-N-ACETYL-D-GLUCOSAMINE SYNTHASE"/>
    <property type="match status" value="1"/>
</dbReference>
<reference evidence="6" key="1">
    <citation type="submission" date="2020-01" db="EMBL/GenBank/DDBJ databases">
        <authorList>
            <person name="Seo Y.L."/>
        </authorList>
    </citation>
    <scope>NUCLEOTIDE SEQUENCE</scope>
    <source>
        <strain evidence="6">R11</strain>
    </source>
</reference>
<dbReference type="AlphaFoldDB" id="A0A966DS67"/>
<comment type="similarity">
    <text evidence="1">Belongs to the glycosyltransferase 2 family.</text>
</comment>
<dbReference type="RefSeq" id="WP_166585797.1">
    <property type="nucleotide sequence ID" value="NZ_WWEO01000042.1"/>
</dbReference>
<dbReference type="Proteomes" id="UP000638732">
    <property type="component" value="Unassembled WGS sequence"/>
</dbReference>
<feature type="transmembrane region" description="Helical" evidence="4">
    <location>
        <begin position="322"/>
        <end position="347"/>
    </location>
</feature>
<keyword evidence="3" id="KW-0808">Transferase</keyword>
<name>A0A966DS67_9SPHI</name>
<evidence type="ECO:0000256" key="4">
    <source>
        <dbReference type="SAM" id="Phobius"/>
    </source>
</evidence>